<sequence>MKRISFILSFCFLVAGQYVQAQHHHHDTLKNVAIEEVVVSTQVSVNKQLEYEQRASKQANIDQILDRIAGVQMVRRGNYAWEPTIRSLNAAQINLTIDGMAIFGACTDRMDPISSYIEPSNLQQINVNIGPSFNSYAGGMAGGMNFKLANPELSKVPQLNGMLGTGYESNSQAVQTLASLQYSTEKFAFLVNGIFRKAQNYKAAERAIVPNSQFQKWNGSIAATYKLNSKNQILAQYLADYGQDIGYPALTMDVAFANSNIVSLTHVYKGSKEGMNEIRSKVYFNHIDHAMDDSKRPAETVPMHMDMPGLSRTAGFYSETGYQFAKHHLQARLNGYLNRLTANMTMYPKDGNPMFMYTLPDAQRDLLSLDISDRYYLSEKWMMDFMGTYSFANSSIYSQQGEEQLSSLTDASLGRSNHLGNINLTGHYHPSANLHWMAKLGYANRSASLQEYYGFYLFNRLDNYDYLGNVDLKTEKSFQASFGLSYQLPWLRLEANLYNYYFKDYIAGRINPDFHVMTIGATGVKKNQNLDHANLMGAEMAMKIKFLKNLEWLSTVTYSEGKDDGGNYLPLISPFTNNNTFLFNHQGYVAQFEVSYFAKQNKVSSAIYGDSRTPAATLFNVGVRKAFQLKQQKLTANLRVENIFDRYYFRHQDIMKIARPGRNLIAQINLSF</sequence>
<keyword evidence="9 10" id="KW-0998">Cell outer membrane</keyword>
<keyword evidence="8 15" id="KW-0675">Receptor</keyword>
<feature type="signal peptide" evidence="12">
    <location>
        <begin position="1"/>
        <end position="21"/>
    </location>
</feature>
<evidence type="ECO:0000256" key="9">
    <source>
        <dbReference type="ARBA" id="ARBA00023237"/>
    </source>
</evidence>
<dbReference type="InterPro" id="IPR036942">
    <property type="entry name" value="Beta-barrel_TonB_sf"/>
</dbReference>
<dbReference type="InterPro" id="IPR037066">
    <property type="entry name" value="Plug_dom_sf"/>
</dbReference>
<accession>A0AAJ4XEW7</accession>
<evidence type="ECO:0000256" key="8">
    <source>
        <dbReference type="ARBA" id="ARBA00023170"/>
    </source>
</evidence>
<feature type="domain" description="TonB-dependent receptor plug" evidence="14">
    <location>
        <begin position="42"/>
        <end position="143"/>
    </location>
</feature>
<evidence type="ECO:0000259" key="13">
    <source>
        <dbReference type="Pfam" id="PF00593"/>
    </source>
</evidence>
<evidence type="ECO:0000256" key="12">
    <source>
        <dbReference type="SAM" id="SignalP"/>
    </source>
</evidence>
<evidence type="ECO:0000313" key="16">
    <source>
        <dbReference type="Proteomes" id="UP000215355"/>
    </source>
</evidence>
<dbReference type="RefSeq" id="WP_093099171.1">
    <property type="nucleotide sequence ID" value="NZ_FNGK01000004.1"/>
</dbReference>
<name>A0AAJ4XEW7_9SPHI</name>
<dbReference type="KEGG" id="smiz:4412673_03617"/>
<dbReference type="GO" id="GO:0009279">
    <property type="term" value="C:cell outer membrane"/>
    <property type="evidence" value="ECO:0007669"/>
    <property type="project" value="UniProtKB-SubCell"/>
</dbReference>
<dbReference type="Pfam" id="PF07715">
    <property type="entry name" value="Plug"/>
    <property type="match status" value="1"/>
</dbReference>
<comment type="similarity">
    <text evidence="10 11">Belongs to the TonB-dependent receptor family.</text>
</comment>
<dbReference type="Gene3D" id="2.170.130.10">
    <property type="entry name" value="TonB-dependent receptor, plug domain"/>
    <property type="match status" value="1"/>
</dbReference>
<dbReference type="Proteomes" id="UP000215355">
    <property type="component" value="Chromosome 1"/>
</dbReference>
<evidence type="ECO:0000256" key="7">
    <source>
        <dbReference type="ARBA" id="ARBA00023136"/>
    </source>
</evidence>
<evidence type="ECO:0000256" key="10">
    <source>
        <dbReference type="PROSITE-ProRule" id="PRU01360"/>
    </source>
</evidence>
<keyword evidence="4 10" id="KW-0812">Transmembrane</keyword>
<feature type="chain" id="PRO_5042610344" evidence="12">
    <location>
        <begin position="22"/>
        <end position="672"/>
    </location>
</feature>
<dbReference type="Pfam" id="PF00593">
    <property type="entry name" value="TonB_dep_Rec_b-barrel"/>
    <property type="match status" value="1"/>
</dbReference>
<gene>
    <name evidence="15" type="ORF">SAMEA4412673_03617</name>
</gene>
<organism evidence="15 16">
    <name type="scientific">Sphingobacterium mizutaii</name>
    <dbReference type="NCBI Taxonomy" id="1010"/>
    <lineage>
        <taxon>Bacteria</taxon>
        <taxon>Pseudomonadati</taxon>
        <taxon>Bacteroidota</taxon>
        <taxon>Sphingobacteriia</taxon>
        <taxon>Sphingobacteriales</taxon>
        <taxon>Sphingobacteriaceae</taxon>
        <taxon>Sphingobacterium</taxon>
    </lineage>
</organism>
<dbReference type="AlphaFoldDB" id="A0AAJ4XEW7"/>
<proteinExistence type="inferred from homology"/>
<dbReference type="GO" id="GO:0015344">
    <property type="term" value="F:siderophore uptake transmembrane transporter activity"/>
    <property type="evidence" value="ECO:0007669"/>
    <property type="project" value="TreeGrafter"/>
</dbReference>
<protein>
    <submittedName>
        <fullName evidence="15">Outer membrane cobalamin receptor protein</fullName>
    </submittedName>
</protein>
<keyword evidence="5 12" id="KW-0732">Signal</keyword>
<evidence type="ECO:0000256" key="4">
    <source>
        <dbReference type="ARBA" id="ARBA00022692"/>
    </source>
</evidence>
<keyword evidence="3 10" id="KW-1134">Transmembrane beta strand</keyword>
<dbReference type="SUPFAM" id="SSF56935">
    <property type="entry name" value="Porins"/>
    <property type="match status" value="1"/>
</dbReference>
<evidence type="ECO:0000256" key="5">
    <source>
        <dbReference type="ARBA" id="ARBA00022729"/>
    </source>
</evidence>
<evidence type="ECO:0000259" key="14">
    <source>
        <dbReference type="Pfam" id="PF07715"/>
    </source>
</evidence>
<dbReference type="InterPro" id="IPR039426">
    <property type="entry name" value="TonB-dep_rcpt-like"/>
</dbReference>
<evidence type="ECO:0000256" key="3">
    <source>
        <dbReference type="ARBA" id="ARBA00022452"/>
    </source>
</evidence>
<dbReference type="PANTHER" id="PTHR30069">
    <property type="entry name" value="TONB-DEPENDENT OUTER MEMBRANE RECEPTOR"/>
    <property type="match status" value="1"/>
</dbReference>
<evidence type="ECO:0000256" key="2">
    <source>
        <dbReference type="ARBA" id="ARBA00022448"/>
    </source>
</evidence>
<evidence type="ECO:0000256" key="1">
    <source>
        <dbReference type="ARBA" id="ARBA00004571"/>
    </source>
</evidence>
<evidence type="ECO:0000256" key="11">
    <source>
        <dbReference type="RuleBase" id="RU003357"/>
    </source>
</evidence>
<dbReference type="PANTHER" id="PTHR30069:SF29">
    <property type="entry name" value="HEMOGLOBIN AND HEMOGLOBIN-HAPTOGLOBIN-BINDING PROTEIN 1-RELATED"/>
    <property type="match status" value="1"/>
</dbReference>
<keyword evidence="2 10" id="KW-0813">Transport</keyword>
<reference evidence="15 16" key="1">
    <citation type="submission" date="2017-06" db="EMBL/GenBank/DDBJ databases">
        <authorList>
            <consortium name="Pathogen Informatics"/>
        </authorList>
    </citation>
    <scope>NUCLEOTIDE SEQUENCE [LARGE SCALE GENOMIC DNA]</scope>
    <source>
        <strain evidence="15 16">NCTC12149</strain>
    </source>
</reference>
<dbReference type="PROSITE" id="PS52016">
    <property type="entry name" value="TONB_DEPENDENT_REC_3"/>
    <property type="match status" value="1"/>
</dbReference>
<comment type="subcellular location">
    <subcellularLocation>
        <location evidence="1 10">Cell outer membrane</location>
        <topology evidence="1 10">Multi-pass membrane protein</topology>
    </subcellularLocation>
</comment>
<dbReference type="GO" id="GO:0044718">
    <property type="term" value="P:siderophore transmembrane transport"/>
    <property type="evidence" value="ECO:0007669"/>
    <property type="project" value="TreeGrafter"/>
</dbReference>
<dbReference type="InterPro" id="IPR012910">
    <property type="entry name" value="Plug_dom"/>
</dbReference>
<dbReference type="EMBL" id="LT906468">
    <property type="protein sequence ID" value="SNV60508.1"/>
    <property type="molecule type" value="Genomic_DNA"/>
</dbReference>
<feature type="domain" description="TonB-dependent receptor-like beta-barrel" evidence="13">
    <location>
        <begin position="211"/>
        <end position="643"/>
    </location>
</feature>
<keyword evidence="6 11" id="KW-0798">TonB box</keyword>
<evidence type="ECO:0000256" key="6">
    <source>
        <dbReference type="ARBA" id="ARBA00023077"/>
    </source>
</evidence>
<evidence type="ECO:0000313" key="15">
    <source>
        <dbReference type="EMBL" id="SNV60508.1"/>
    </source>
</evidence>
<keyword evidence="7 10" id="KW-0472">Membrane</keyword>
<dbReference type="InterPro" id="IPR000531">
    <property type="entry name" value="Beta-barrel_TonB"/>
</dbReference>
<dbReference type="Gene3D" id="2.40.170.20">
    <property type="entry name" value="TonB-dependent receptor, beta-barrel domain"/>
    <property type="match status" value="1"/>
</dbReference>